<feature type="signal peptide" evidence="2">
    <location>
        <begin position="1"/>
        <end position="19"/>
    </location>
</feature>
<evidence type="ECO:0000256" key="2">
    <source>
        <dbReference type="SAM" id="SignalP"/>
    </source>
</evidence>
<dbReference type="Proteomes" id="UP000799444">
    <property type="component" value="Unassembled WGS sequence"/>
</dbReference>
<sequence length="423" mass="44517">MVQLRSFLVAGTLFTLALAKAGILEGESSPFDTVGIKRNEQGFGSEAIAKNEALAALAPPSQLGKKNNSMPLIQDRSLELVNRQSCDAGYWYCPAFGKCCPRTTNCCGYGYCIDPNDRCCPGGSCTDGWYCCGSNCSPPDGDCCSDGNYCEAGNICVKLYSSGRIVCCTDLECTAAVVSGSTSMMTSSADDLPSITSMGDIPSITEPPLTTEVVSVGDSYTTWYWTVTWWYLSFYWSTFQTESTVTYTTEYVTTTFTTFASDEFEASSLFSALSATLTLDVPSNAQTSLASLLNVEPSETEAPSFADNFDNFGTTRGPSSTVEAESSSTTTSRAAVATQNPAGPNGPGPGASYAASNSLVSWCLMALGGGAGVLMVVLHTFAEVCHDQYKETGAVAEASLPQPGRTKSPAKVANVAQDAESVG</sequence>
<feature type="compositionally biased region" description="Low complexity" evidence="1">
    <location>
        <begin position="319"/>
        <end position="343"/>
    </location>
</feature>
<keyword evidence="4" id="KW-1185">Reference proteome</keyword>
<evidence type="ECO:0000256" key="1">
    <source>
        <dbReference type="SAM" id="MobiDB-lite"/>
    </source>
</evidence>
<feature type="region of interest" description="Disordered" evidence="1">
    <location>
        <begin position="400"/>
        <end position="423"/>
    </location>
</feature>
<organism evidence="3 4">
    <name type="scientific">Polyplosphaeria fusca</name>
    <dbReference type="NCBI Taxonomy" id="682080"/>
    <lineage>
        <taxon>Eukaryota</taxon>
        <taxon>Fungi</taxon>
        <taxon>Dikarya</taxon>
        <taxon>Ascomycota</taxon>
        <taxon>Pezizomycotina</taxon>
        <taxon>Dothideomycetes</taxon>
        <taxon>Pleosporomycetidae</taxon>
        <taxon>Pleosporales</taxon>
        <taxon>Tetraplosphaeriaceae</taxon>
        <taxon>Polyplosphaeria</taxon>
    </lineage>
</organism>
<protein>
    <submittedName>
        <fullName evidence="3">Uncharacterized protein</fullName>
    </submittedName>
</protein>
<dbReference type="EMBL" id="ML996261">
    <property type="protein sequence ID" value="KAF2728940.1"/>
    <property type="molecule type" value="Genomic_DNA"/>
</dbReference>
<accession>A0A9P4UY79</accession>
<reference evidence="3" key="1">
    <citation type="journal article" date="2020" name="Stud. Mycol.">
        <title>101 Dothideomycetes genomes: a test case for predicting lifestyles and emergence of pathogens.</title>
        <authorList>
            <person name="Haridas S."/>
            <person name="Albert R."/>
            <person name="Binder M."/>
            <person name="Bloem J."/>
            <person name="Labutti K."/>
            <person name="Salamov A."/>
            <person name="Andreopoulos B."/>
            <person name="Baker S."/>
            <person name="Barry K."/>
            <person name="Bills G."/>
            <person name="Bluhm B."/>
            <person name="Cannon C."/>
            <person name="Castanera R."/>
            <person name="Culley D."/>
            <person name="Daum C."/>
            <person name="Ezra D."/>
            <person name="Gonzalez J."/>
            <person name="Henrissat B."/>
            <person name="Kuo A."/>
            <person name="Liang C."/>
            <person name="Lipzen A."/>
            <person name="Lutzoni F."/>
            <person name="Magnuson J."/>
            <person name="Mondo S."/>
            <person name="Nolan M."/>
            <person name="Ohm R."/>
            <person name="Pangilinan J."/>
            <person name="Park H.-J."/>
            <person name="Ramirez L."/>
            <person name="Alfaro M."/>
            <person name="Sun H."/>
            <person name="Tritt A."/>
            <person name="Yoshinaga Y."/>
            <person name="Zwiers L.-H."/>
            <person name="Turgeon B."/>
            <person name="Goodwin S."/>
            <person name="Spatafora J."/>
            <person name="Crous P."/>
            <person name="Grigoriev I."/>
        </authorList>
    </citation>
    <scope>NUCLEOTIDE SEQUENCE</scope>
    <source>
        <strain evidence="3">CBS 125425</strain>
    </source>
</reference>
<gene>
    <name evidence="3" type="ORF">EJ04DRAFT_556419</name>
</gene>
<keyword evidence="2" id="KW-0732">Signal</keyword>
<comment type="caution">
    <text evidence="3">The sequence shown here is derived from an EMBL/GenBank/DDBJ whole genome shotgun (WGS) entry which is preliminary data.</text>
</comment>
<evidence type="ECO:0000313" key="4">
    <source>
        <dbReference type="Proteomes" id="UP000799444"/>
    </source>
</evidence>
<feature type="region of interest" description="Disordered" evidence="1">
    <location>
        <begin position="304"/>
        <end position="351"/>
    </location>
</feature>
<dbReference type="OrthoDB" id="4777991at2759"/>
<name>A0A9P4UY79_9PLEO</name>
<proteinExistence type="predicted"/>
<feature type="chain" id="PRO_5040313800" evidence="2">
    <location>
        <begin position="20"/>
        <end position="423"/>
    </location>
</feature>
<evidence type="ECO:0000313" key="3">
    <source>
        <dbReference type="EMBL" id="KAF2728940.1"/>
    </source>
</evidence>
<dbReference type="AlphaFoldDB" id="A0A9P4UY79"/>